<protein>
    <submittedName>
        <fullName evidence="2">Uncharacterized protein</fullName>
    </submittedName>
</protein>
<evidence type="ECO:0000256" key="1">
    <source>
        <dbReference type="SAM" id="MobiDB-lite"/>
    </source>
</evidence>
<feature type="region of interest" description="Disordered" evidence="1">
    <location>
        <begin position="133"/>
        <end position="153"/>
    </location>
</feature>
<comment type="caution">
    <text evidence="2">The sequence shown here is derived from an EMBL/GenBank/DDBJ whole genome shotgun (WGS) entry which is preliminary data.</text>
</comment>
<sequence>MVGNVRWVRYSIREIASKGRRECMGLMSYRRFGRGQSLRSDRAPARARSLLSARSLWSKKYASEEKLRMRENEMFPSPWTRPIRTFQTTELRFILPIRSDRLTGPCIGSTRERPDWSFVQILDQMLELTELKPESPGQLDKPGLMVKPKPTKLEPTPFQTMASLF</sequence>
<dbReference type="AlphaFoldDB" id="A0A8S9L494"/>
<name>A0A8S9L494_BRACR</name>
<organism evidence="2">
    <name type="scientific">Brassica cretica</name>
    <name type="common">Mustard</name>
    <dbReference type="NCBI Taxonomy" id="69181"/>
    <lineage>
        <taxon>Eukaryota</taxon>
        <taxon>Viridiplantae</taxon>
        <taxon>Streptophyta</taxon>
        <taxon>Embryophyta</taxon>
        <taxon>Tracheophyta</taxon>
        <taxon>Spermatophyta</taxon>
        <taxon>Magnoliopsida</taxon>
        <taxon>eudicotyledons</taxon>
        <taxon>Gunneridae</taxon>
        <taxon>Pentapetalae</taxon>
        <taxon>rosids</taxon>
        <taxon>malvids</taxon>
        <taxon>Brassicales</taxon>
        <taxon>Brassicaceae</taxon>
        <taxon>Brassiceae</taxon>
        <taxon>Brassica</taxon>
    </lineage>
</organism>
<accession>A0A8S9L494</accession>
<reference evidence="2" key="1">
    <citation type="submission" date="2019-12" db="EMBL/GenBank/DDBJ databases">
        <title>Genome sequencing and annotation of Brassica cretica.</title>
        <authorList>
            <person name="Studholme D.J."/>
            <person name="Sarris P.F."/>
        </authorList>
    </citation>
    <scope>NUCLEOTIDE SEQUENCE</scope>
    <source>
        <strain evidence="2">PFS-102/07</strain>
        <tissue evidence="2">Leaf</tissue>
    </source>
</reference>
<proteinExistence type="predicted"/>
<dbReference type="EMBL" id="QGKY02000094">
    <property type="protein sequence ID" value="KAF2602114.1"/>
    <property type="molecule type" value="Genomic_DNA"/>
</dbReference>
<evidence type="ECO:0000313" key="2">
    <source>
        <dbReference type="EMBL" id="KAF2602114.1"/>
    </source>
</evidence>
<gene>
    <name evidence="2" type="ORF">F2Q70_00025936</name>
</gene>